<evidence type="ECO:0000259" key="4">
    <source>
        <dbReference type="Pfam" id="PF07992"/>
    </source>
</evidence>
<dbReference type="InterPro" id="IPR036188">
    <property type="entry name" value="FAD/NAD-bd_sf"/>
</dbReference>
<dbReference type="InterPro" id="IPR023753">
    <property type="entry name" value="FAD/NAD-binding_dom"/>
</dbReference>
<dbReference type="RefSeq" id="WP_187248115.1">
    <property type="nucleotide sequence ID" value="NZ_BAAAOK010000002.1"/>
</dbReference>
<accession>A0ABR7M3B5</accession>
<evidence type="ECO:0000256" key="2">
    <source>
        <dbReference type="ARBA" id="ARBA00023002"/>
    </source>
</evidence>
<dbReference type="PRINTS" id="PR00469">
    <property type="entry name" value="PNDRDTASEII"/>
</dbReference>
<dbReference type="Gene3D" id="3.50.50.60">
    <property type="entry name" value="FAD/NAD(P)-binding domain"/>
    <property type="match status" value="2"/>
</dbReference>
<protein>
    <submittedName>
        <fullName evidence="5">NAD(P)/FAD-dependent oxidoreductase</fullName>
    </submittedName>
</protein>
<keyword evidence="6" id="KW-1185">Reference proteome</keyword>
<dbReference type="SUPFAM" id="SSF51905">
    <property type="entry name" value="FAD/NAD(P)-binding domain"/>
    <property type="match status" value="1"/>
</dbReference>
<dbReference type="EMBL" id="JABVEC010000056">
    <property type="protein sequence ID" value="MBC6471073.1"/>
    <property type="molecule type" value="Genomic_DNA"/>
</dbReference>
<proteinExistence type="predicted"/>
<keyword evidence="2" id="KW-0560">Oxidoreductase</keyword>
<comment type="catalytic activity">
    <reaction evidence="3">
        <text>[thioredoxin]-dithiol + NADP(+) = [thioredoxin]-disulfide + NADPH + H(+)</text>
        <dbReference type="Rhea" id="RHEA:20345"/>
        <dbReference type="Rhea" id="RHEA-COMP:10698"/>
        <dbReference type="Rhea" id="RHEA-COMP:10700"/>
        <dbReference type="ChEBI" id="CHEBI:15378"/>
        <dbReference type="ChEBI" id="CHEBI:29950"/>
        <dbReference type="ChEBI" id="CHEBI:50058"/>
        <dbReference type="ChEBI" id="CHEBI:57783"/>
        <dbReference type="ChEBI" id="CHEBI:58349"/>
        <dbReference type="EC" id="1.8.1.9"/>
    </reaction>
</comment>
<evidence type="ECO:0000256" key="1">
    <source>
        <dbReference type="ARBA" id="ARBA00022630"/>
    </source>
</evidence>
<dbReference type="InterPro" id="IPR050097">
    <property type="entry name" value="Ferredoxin-NADP_redctase_2"/>
</dbReference>
<evidence type="ECO:0000313" key="6">
    <source>
        <dbReference type="Proteomes" id="UP000805614"/>
    </source>
</evidence>
<dbReference type="Pfam" id="PF07992">
    <property type="entry name" value="Pyr_redox_2"/>
    <property type="match status" value="1"/>
</dbReference>
<evidence type="ECO:0000313" key="5">
    <source>
        <dbReference type="EMBL" id="MBC6471073.1"/>
    </source>
</evidence>
<evidence type="ECO:0000256" key="3">
    <source>
        <dbReference type="ARBA" id="ARBA00048132"/>
    </source>
</evidence>
<keyword evidence="1" id="KW-0285">Flavoprotein</keyword>
<feature type="domain" description="FAD/NAD(P)-binding" evidence="4">
    <location>
        <begin position="22"/>
        <end position="309"/>
    </location>
</feature>
<name>A0ABR7M3B5_9ACTN</name>
<gene>
    <name evidence="5" type="ORF">HKK74_37130</name>
</gene>
<organism evidence="5 6">
    <name type="scientific">Actinomadura alba</name>
    <dbReference type="NCBI Taxonomy" id="406431"/>
    <lineage>
        <taxon>Bacteria</taxon>
        <taxon>Bacillati</taxon>
        <taxon>Actinomycetota</taxon>
        <taxon>Actinomycetes</taxon>
        <taxon>Streptosporangiales</taxon>
        <taxon>Thermomonosporaceae</taxon>
        <taxon>Actinomadura</taxon>
    </lineage>
</organism>
<dbReference type="PANTHER" id="PTHR48105">
    <property type="entry name" value="THIOREDOXIN REDUCTASE 1-RELATED-RELATED"/>
    <property type="match status" value="1"/>
</dbReference>
<dbReference type="Proteomes" id="UP000805614">
    <property type="component" value="Unassembled WGS sequence"/>
</dbReference>
<sequence length="356" mass="37211">MTVRTEQKVTDHSGHGGEQRRYDVVVVGGGAAGLSGALTLARARRSVLVIDSGRPRNAPAAGVHTYLAHEGIAPSELLATGRTEVLGYGGEVVQGEVVAAGRTDAGGFRVALADGSAVVAARLLVATGLVDELPEVPGLAERWGRDVLHCPYCHGWEVRDQAIGILATGPLAVHQALLWRQWSKEVTLFLHTGPEPGDEEYERLAARDIAVVDGQVTGLEVTGDRLTGVTLAGGRTIPCRAMAIAPRFTARAGILTSLGLETTEQEMGGHVIGSYVAADPTGATELPGVWVAGNVANLTEQVIGAAAAGVRAGAAINADLIAEETRRAVAARNDPFSARMEREVCDRVLGDRRHGL</sequence>
<reference evidence="5 6" key="1">
    <citation type="submission" date="2020-06" db="EMBL/GenBank/DDBJ databases">
        <title>Actinomadura xiongansis sp. nov., isolated from soil of Baiyangdian.</title>
        <authorList>
            <person name="Zhang X."/>
        </authorList>
    </citation>
    <scope>NUCLEOTIDE SEQUENCE [LARGE SCALE GENOMIC DNA]</scope>
    <source>
        <strain evidence="5 6">HBUM206468</strain>
    </source>
</reference>
<comment type="caution">
    <text evidence="5">The sequence shown here is derived from an EMBL/GenBank/DDBJ whole genome shotgun (WGS) entry which is preliminary data.</text>
</comment>
<dbReference type="PRINTS" id="PR00368">
    <property type="entry name" value="FADPNR"/>
</dbReference>